<feature type="active site" evidence="4">
    <location>
        <position position="22"/>
    </location>
</feature>
<comment type="similarity">
    <text evidence="1 5">Belongs to the acylphosphatase family.</text>
</comment>
<dbReference type="InterPro" id="IPR020456">
    <property type="entry name" value="Acylphosphatase"/>
</dbReference>
<dbReference type="AlphaFoldDB" id="B9JMA7"/>
<dbReference type="HOGENOM" id="CLU_141932_3_2_5"/>
<accession>B9JMA7</accession>
<feature type="domain" description="Acylphosphatase-like" evidence="6">
    <location>
        <begin position="7"/>
        <end position="94"/>
    </location>
</feature>
<feature type="active site" evidence="4">
    <location>
        <position position="40"/>
    </location>
</feature>
<dbReference type="PANTHER" id="PTHR47268">
    <property type="entry name" value="ACYLPHOSPHATASE"/>
    <property type="match status" value="1"/>
</dbReference>
<dbReference type="GO" id="GO:0003998">
    <property type="term" value="F:acylphosphatase activity"/>
    <property type="evidence" value="ECO:0007669"/>
    <property type="project" value="UniProtKB-EC"/>
</dbReference>
<organism evidence="7 8">
    <name type="scientific">Rhizobium rhizogenes (strain K84 / ATCC BAA-868)</name>
    <name type="common">Agrobacterium radiobacter</name>
    <dbReference type="NCBI Taxonomy" id="311403"/>
    <lineage>
        <taxon>Bacteria</taxon>
        <taxon>Pseudomonadati</taxon>
        <taxon>Pseudomonadota</taxon>
        <taxon>Alphaproteobacteria</taxon>
        <taxon>Hyphomicrobiales</taxon>
        <taxon>Rhizobiaceae</taxon>
        <taxon>Rhizobium/Agrobacterium group</taxon>
        <taxon>Rhizobium</taxon>
    </lineage>
</organism>
<gene>
    <name evidence="7" type="ordered locus">Arad_9917</name>
</gene>
<dbReference type="STRING" id="311403.Arad_9917"/>
<sequence length="97" mass="10362">MNATQCAFLVKITGKVQGVGYRAWTRSQALQLGLTGWVRNEPDGSVTALIAGSSTAITSMLEWFWSGPAGSSVSGVEPRPTILNELPGDFTIAHQLR</sequence>
<dbReference type="PROSITE" id="PS51160">
    <property type="entry name" value="ACYLPHOSPHATASE_3"/>
    <property type="match status" value="1"/>
</dbReference>
<dbReference type="SUPFAM" id="SSF54975">
    <property type="entry name" value="Acylphosphatase/BLUF domain-like"/>
    <property type="match status" value="1"/>
</dbReference>
<dbReference type="RefSeq" id="WP_015918113.1">
    <property type="nucleotide sequence ID" value="NC_011983.1"/>
</dbReference>
<dbReference type="NCBIfam" id="NF010999">
    <property type="entry name" value="PRK14425.1"/>
    <property type="match status" value="1"/>
</dbReference>
<evidence type="ECO:0000256" key="2">
    <source>
        <dbReference type="ARBA" id="ARBA00012150"/>
    </source>
</evidence>
<dbReference type="PANTHER" id="PTHR47268:SF4">
    <property type="entry name" value="ACYLPHOSPHATASE"/>
    <property type="match status" value="1"/>
</dbReference>
<dbReference type="PROSITE" id="PS00151">
    <property type="entry name" value="ACYLPHOSPHATASE_2"/>
    <property type="match status" value="1"/>
</dbReference>
<dbReference type="Pfam" id="PF00708">
    <property type="entry name" value="Acylphosphatase"/>
    <property type="match status" value="1"/>
</dbReference>
<dbReference type="eggNOG" id="COG1254">
    <property type="taxonomic scope" value="Bacteria"/>
</dbReference>
<evidence type="ECO:0000256" key="3">
    <source>
        <dbReference type="ARBA" id="ARBA00047645"/>
    </source>
</evidence>
<evidence type="ECO:0000256" key="1">
    <source>
        <dbReference type="ARBA" id="ARBA00005614"/>
    </source>
</evidence>
<reference evidence="7 8" key="1">
    <citation type="journal article" date="2009" name="J. Bacteriol.">
        <title>Genome sequences of three Agrobacterium biovars help elucidate the evolution of multichromosome genomes in bacteria.</title>
        <authorList>
            <person name="Slater S.C."/>
            <person name="Goldman B.S."/>
            <person name="Goodner B."/>
            <person name="Setubal J.C."/>
            <person name="Farrand S.K."/>
            <person name="Nester E.W."/>
            <person name="Burr T.J."/>
            <person name="Banta L."/>
            <person name="Dickerman A.W."/>
            <person name="Paulsen I."/>
            <person name="Otten L."/>
            <person name="Suen G."/>
            <person name="Welch R."/>
            <person name="Almeida N.F."/>
            <person name="Arnold F."/>
            <person name="Burton O.T."/>
            <person name="Du Z."/>
            <person name="Ewing A."/>
            <person name="Godsy E."/>
            <person name="Heisel S."/>
            <person name="Houmiel K.L."/>
            <person name="Jhaveri J."/>
            <person name="Lu J."/>
            <person name="Miller N.M."/>
            <person name="Norton S."/>
            <person name="Chen Q."/>
            <person name="Phoolcharoen W."/>
            <person name="Ohlin V."/>
            <person name="Ondrusek D."/>
            <person name="Pride N."/>
            <person name="Stricklin S.L."/>
            <person name="Sun J."/>
            <person name="Wheeler C."/>
            <person name="Wilson L."/>
            <person name="Zhu H."/>
            <person name="Wood D.W."/>
        </authorList>
    </citation>
    <scope>NUCLEOTIDE SEQUENCE [LARGE SCALE GENOMIC DNA]</scope>
    <source>
        <strain evidence="8">K84 / ATCC BAA-868</strain>
    </source>
</reference>
<dbReference type="InterPro" id="IPR017968">
    <property type="entry name" value="Acylphosphatase_CS"/>
</dbReference>
<name>B9JMA7_RHIR8</name>
<dbReference type="InterPro" id="IPR001792">
    <property type="entry name" value="Acylphosphatase-like_dom"/>
</dbReference>
<dbReference type="EC" id="3.6.1.7" evidence="2 4"/>
<dbReference type="InterPro" id="IPR036046">
    <property type="entry name" value="Acylphosphatase-like_dom_sf"/>
</dbReference>
<evidence type="ECO:0000259" key="6">
    <source>
        <dbReference type="PROSITE" id="PS51160"/>
    </source>
</evidence>
<dbReference type="EMBL" id="CP000629">
    <property type="protein sequence ID" value="ACM30858.1"/>
    <property type="molecule type" value="Genomic_DNA"/>
</dbReference>
<evidence type="ECO:0000313" key="8">
    <source>
        <dbReference type="Proteomes" id="UP000001600"/>
    </source>
</evidence>
<dbReference type="Proteomes" id="UP000001600">
    <property type="component" value="Chromosome 2"/>
</dbReference>
<proteinExistence type="inferred from homology"/>
<evidence type="ECO:0000256" key="4">
    <source>
        <dbReference type="PROSITE-ProRule" id="PRU00520"/>
    </source>
</evidence>
<dbReference type="Gene3D" id="3.30.70.100">
    <property type="match status" value="1"/>
</dbReference>
<evidence type="ECO:0000256" key="5">
    <source>
        <dbReference type="RuleBase" id="RU004168"/>
    </source>
</evidence>
<evidence type="ECO:0000313" key="7">
    <source>
        <dbReference type="EMBL" id="ACM30858.1"/>
    </source>
</evidence>
<dbReference type="KEGG" id="ara:Arad_9917"/>
<dbReference type="PRINTS" id="PR00112">
    <property type="entry name" value="ACYLPHPHTASE"/>
</dbReference>
<keyword evidence="4" id="KW-0378">Hydrolase</keyword>
<protein>
    <recommendedName>
        <fullName evidence="2 4">acylphosphatase</fullName>
        <ecNumber evidence="2 4">3.6.1.7</ecNumber>
    </recommendedName>
</protein>
<comment type="catalytic activity">
    <reaction evidence="3 4">
        <text>an acyl phosphate + H2O = a carboxylate + phosphate + H(+)</text>
        <dbReference type="Rhea" id="RHEA:14965"/>
        <dbReference type="ChEBI" id="CHEBI:15377"/>
        <dbReference type="ChEBI" id="CHEBI:15378"/>
        <dbReference type="ChEBI" id="CHEBI:29067"/>
        <dbReference type="ChEBI" id="CHEBI:43474"/>
        <dbReference type="ChEBI" id="CHEBI:59918"/>
        <dbReference type="EC" id="3.6.1.7"/>
    </reaction>
</comment>